<proteinExistence type="predicted"/>
<organism evidence="1 2">
    <name type="scientific">Mucilaginibacter calamicampi</name>
    <dbReference type="NCBI Taxonomy" id="1302352"/>
    <lineage>
        <taxon>Bacteria</taxon>
        <taxon>Pseudomonadati</taxon>
        <taxon>Bacteroidota</taxon>
        <taxon>Sphingobacteriia</taxon>
        <taxon>Sphingobacteriales</taxon>
        <taxon>Sphingobacteriaceae</taxon>
        <taxon>Mucilaginibacter</taxon>
    </lineage>
</organism>
<dbReference type="Proteomes" id="UP001596958">
    <property type="component" value="Unassembled WGS sequence"/>
</dbReference>
<dbReference type="EMBL" id="JBHTHU010000005">
    <property type="protein sequence ID" value="MFD0750172.1"/>
    <property type="molecule type" value="Genomic_DNA"/>
</dbReference>
<name>A0ABW2YUT5_9SPHI</name>
<accession>A0ABW2YUT5</accession>
<evidence type="ECO:0000313" key="1">
    <source>
        <dbReference type="EMBL" id="MFD0750172.1"/>
    </source>
</evidence>
<comment type="caution">
    <text evidence="1">The sequence shown here is derived from an EMBL/GenBank/DDBJ whole genome shotgun (WGS) entry which is preliminary data.</text>
</comment>
<sequence length="422" mass="48797">MTKEERVAKLVEIEASEPLMNKFIWYKGRRSEFGVHEIPLQLLSYNPYNGRIMSMTKSFEKQQGEIDLTDEKHRGLIEKFLWDSAPDYNQNTLKSLRKYGQNEIGIVTKDGVIIDGNRRAYLLGALNKEDGEKRTFLAIILPDELDQNSEEISTLETIYQIGVDDKVDYNPIEKYLKCAELTQFKSIEEVASLMSETDGKIKSYLSILALMKDYLIYIGYPEVFTKLYKKEGHFVDLNNYLNSYSKSATKYQLVNWPYSEADIDDLKKVYFDYIRLGLPVSNTRIIGRPNKMNSFFCHEELWSRFKAKHKASIAQYPEATLEEYIQINKGSDKDKASDERDTLWGEKVGHAILNNLNYYNRILEDKKNADSPGELLKRAKGTLSLIENRNIGLNNQQEVTEMVIEIKQQLALIESHITTLKA</sequence>
<protein>
    <submittedName>
        <fullName evidence="1">Uncharacterized protein</fullName>
    </submittedName>
</protein>
<keyword evidence="2" id="KW-1185">Reference proteome</keyword>
<dbReference type="RefSeq" id="WP_377099197.1">
    <property type="nucleotide sequence ID" value="NZ_JBHTHU010000005.1"/>
</dbReference>
<reference evidence="2" key="1">
    <citation type="journal article" date="2019" name="Int. J. Syst. Evol. Microbiol.">
        <title>The Global Catalogue of Microorganisms (GCM) 10K type strain sequencing project: providing services to taxonomists for standard genome sequencing and annotation.</title>
        <authorList>
            <consortium name="The Broad Institute Genomics Platform"/>
            <consortium name="The Broad Institute Genome Sequencing Center for Infectious Disease"/>
            <person name="Wu L."/>
            <person name="Ma J."/>
        </authorList>
    </citation>
    <scope>NUCLEOTIDE SEQUENCE [LARGE SCALE GENOMIC DNA]</scope>
    <source>
        <strain evidence="2">CCUG 63418</strain>
    </source>
</reference>
<gene>
    <name evidence="1" type="ORF">ACFQZS_08475</name>
</gene>
<evidence type="ECO:0000313" key="2">
    <source>
        <dbReference type="Proteomes" id="UP001596958"/>
    </source>
</evidence>